<evidence type="ECO:0000313" key="3">
    <source>
        <dbReference type="Proteomes" id="UP000008237"/>
    </source>
</evidence>
<dbReference type="Proteomes" id="UP000008237">
    <property type="component" value="Unassembled WGS sequence"/>
</dbReference>
<feature type="compositionally biased region" description="Basic and acidic residues" evidence="1">
    <location>
        <begin position="134"/>
        <end position="143"/>
    </location>
</feature>
<dbReference type="InParanoid" id="E2BQR8"/>
<gene>
    <name evidence="2" type="ORF">EAI_11649</name>
</gene>
<accession>E2BQR8</accession>
<reference evidence="2 3" key="1">
    <citation type="journal article" date="2010" name="Science">
        <title>Genomic comparison of the ants Camponotus floridanus and Harpegnathos saltator.</title>
        <authorList>
            <person name="Bonasio R."/>
            <person name="Zhang G."/>
            <person name="Ye C."/>
            <person name="Mutti N.S."/>
            <person name="Fang X."/>
            <person name="Qin N."/>
            <person name="Donahue G."/>
            <person name="Yang P."/>
            <person name="Li Q."/>
            <person name="Li C."/>
            <person name="Zhang P."/>
            <person name="Huang Z."/>
            <person name="Berger S.L."/>
            <person name="Reinberg D."/>
            <person name="Wang J."/>
            <person name="Liebig J."/>
        </authorList>
    </citation>
    <scope>NUCLEOTIDE SEQUENCE [LARGE SCALE GENOMIC DNA]</scope>
    <source>
        <strain evidence="2 3">R22 G/1</strain>
    </source>
</reference>
<dbReference type="EMBL" id="GL449799">
    <property type="protein sequence ID" value="EFN81943.1"/>
    <property type="molecule type" value="Genomic_DNA"/>
</dbReference>
<keyword evidence="3" id="KW-1185">Reference proteome</keyword>
<sequence length="305" mass="34370">MEMNVASIILRIPYYPGSSNLIGESPTFPRTRSYPRAYSSDAVCSTSTDRKPASARKVLGKDFSGATGDDSVLSSKRQKMDLGKNRQDEKTKPEPLARVVNRSQTKRGRASELSLLQDDPDDTAGKKTATTQRSETDAKKEPTYEYKTIRPKSNEMSAENNLRIHSMSELAAYKKQYYDTLLSVQRAKVAVTNSLASFSTASSSSLSLDRLTAYDDPYYANYMCQQQHLFQQQRQFAAIRPQFSPTCSAALSGLTSAQQQQQRGGNQQYSWARSDCKYLLFKQLRLRRQVRGATLRHDTGKNFYI</sequence>
<evidence type="ECO:0000313" key="2">
    <source>
        <dbReference type="EMBL" id="EFN81943.1"/>
    </source>
</evidence>
<protein>
    <submittedName>
        <fullName evidence="2">Uncharacterized protein</fullName>
    </submittedName>
</protein>
<feature type="compositionally biased region" description="Basic and acidic residues" evidence="1">
    <location>
        <begin position="78"/>
        <end position="95"/>
    </location>
</feature>
<proteinExistence type="predicted"/>
<name>E2BQR8_HARSA</name>
<evidence type="ECO:0000256" key="1">
    <source>
        <dbReference type="SAM" id="MobiDB-lite"/>
    </source>
</evidence>
<dbReference type="AlphaFoldDB" id="E2BQR8"/>
<organism evidence="3">
    <name type="scientific">Harpegnathos saltator</name>
    <name type="common">Jerdon's jumping ant</name>
    <dbReference type="NCBI Taxonomy" id="610380"/>
    <lineage>
        <taxon>Eukaryota</taxon>
        <taxon>Metazoa</taxon>
        <taxon>Ecdysozoa</taxon>
        <taxon>Arthropoda</taxon>
        <taxon>Hexapoda</taxon>
        <taxon>Insecta</taxon>
        <taxon>Pterygota</taxon>
        <taxon>Neoptera</taxon>
        <taxon>Endopterygota</taxon>
        <taxon>Hymenoptera</taxon>
        <taxon>Apocrita</taxon>
        <taxon>Aculeata</taxon>
        <taxon>Formicoidea</taxon>
        <taxon>Formicidae</taxon>
        <taxon>Ponerinae</taxon>
        <taxon>Ponerini</taxon>
        <taxon>Harpegnathos</taxon>
    </lineage>
</organism>
<feature type="region of interest" description="Disordered" evidence="1">
    <location>
        <begin position="39"/>
        <end position="143"/>
    </location>
</feature>